<dbReference type="PANTHER" id="PTHR43800:SF1">
    <property type="entry name" value="PEPTIDYL-LYSINE N-ACETYLTRANSFERASE YJAB"/>
    <property type="match status" value="1"/>
</dbReference>
<name>A0A8A4K3I5_PANAN</name>
<evidence type="ECO:0000313" key="4">
    <source>
        <dbReference type="Proteomes" id="UP000663901"/>
    </source>
</evidence>
<organism evidence="3 4">
    <name type="scientific">Pantoea ananas</name>
    <name type="common">Erwinia uredovora</name>
    <dbReference type="NCBI Taxonomy" id="553"/>
    <lineage>
        <taxon>Bacteria</taxon>
        <taxon>Pseudomonadati</taxon>
        <taxon>Pseudomonadota</taxon>
        <taxon>Gammaproteobacteria</taxon>
        <taxon>Enterobacterales</taxon>
        <taxon>Erwiniaceae</taxon>
        <taxon>Pantoea</taxon>
    </lineage>
</organism>
<dbReference type="InterPro" id="IPR000182">
    <property type="entry name" value="GNAT_dom"/>
</dbReference>
<keyword evidence="2" id="KW-0012">Acyltransferase</keyword>
<gene>
    <name evidence="3" type="ORF">H0Z12_14035</name>
</gene>
<dbReference type="Gene3D" id="3.40.630.30">
    <property type="match status" value="1"/>
</dbReference>
<sequence length="177" mass="20059">MIHLRQAQHSDADAIAHLHTAGWRDTYTKVMSADFLENQAQKDRLSHWRSALNQSNESETVFVAEYDGKVEGFICIKLHYDAQWGCYIDSLHVSSSLRGHGVGKQLLCRAAEWVKSRDDESPLYLWVFEDNTQATAFYQRLGGTIVERTLSDMPSSDHAPVFRISWKNAGQLLVSAC</sequence>
<protein>
    <submittedName>
        <fullName evidence="3">GNAT family N-acetyltransferase</fullName>
    </submittedName>
</protein>
<dbReference type="RefSeq" id="WP_013025476.1">
    <property type="nucleotide sequence ID" value="NZ_AP019753.1"/>
</dbReference>
<dbReference type="PROSITE" id="PS51186">
    <property type="entry name" value="GNAT"/>
    <property type="match status" value="1"/>
</dbReference>
<evidence type="ECO:0000313" key="3">
    <source>
        <dbReference type="EMBL" id="QTC44847.1"/>
    </source>
</evidence>
<evidence type="ECO:0000256" key="1">
    <source>
        <dbReference type="ARBA" id="ARBA00022679"/>
    </source>
</evidence>
<evidence type="ECO:0000256" key="2">
    <source>
        <dbReference type="ARBA" id="ARBA00023315"/>
    </source>
</evidence>
<dbReference type="CDD" id="cd04301">
    <property type="entry name" value="NAT_SF"/>
    <property type="match status" value="1"/>
</dbReference>
<proteinExistence type="predicted"/>
<dbReference type="GO" id="GO:0016747">
    <property type="term" value="F:acyltransferase activity, transferring groups other than amino-acyl groups"/>
    <property type="evidence" value="ECO:0007669"/>
    <property type="project" value="InterPro"/>
</dbReference>
<dbReference type="EMBL" id="CP059084">
    <property type="protein sequence ID" value="QTC44847.1"/>
    <property type="molecule type" value="Genomic_DNA"/>
</dbReference>
<dbReference type="AlphaFoldDB" id="A0A8A4K3I5"/>
<dbReference type="Proteomes" id="UP000663901">
    <property type="component" value="Chromosome"/>
</dbReference>
<dbReference type="PANTHER" id="PTHR43800">
    <property type="entry name" value="PEPTIDYL-LYSINE N-ACETYLTRANSFERASE YJAB"/>
    <property type="match status" value="1"/>
</dbReference>
<dbReference type="SUPFAM" id="SSF55729">
    <property type="entry name" value="Acyl-CoA N-acyltransferases (Nat)"/>
    <property type="match status" value="1"/>
</dbReference>
<reference evidence="3" key="1">
    <citation type="submission" date="2020-07" db="EMBL/GenBank/DDBJ databases">
        <title>Genome Sequences for Panteoa spp. that cause Center Rot in Onions.</title>
        <authorList>
            <person name="Asselin J.A."/>
            <person name="Helmann T."/>
            <person name="Beer S."/>
            <person name="Stodghill P."/>
        </authorList>
    </citation>
    <scope>NUCLEOTIDE SEQUENCE</scope>
    <source>
        <strain evidence="3">OC5a</strain>
    </source>
</reference>
<dbReference type="Pfam" id="PF00583">
    <property type="entry name" value="Acetyltransf_1"/>
    <property type="match status" value="1"/>
</dbReference>
<dbReference type="InterPro" id="IPR016181">
    <property type="entry name" value="Acyl_CoA_acyltransferase"/>
</dbReference>
<keyword evidence="1 3" id="KW-0808">Transferase</keyword>
<accession>A0A8A4K3I5</accession>